<keyword evidence="3 5" id="KW-1133">Transmembrane helix</keyword>
<feature type="transmembrane region" description="Helical" evidence="5">
    <location>
        <begin position="36"/>
        <end position="61"/>
    </location>
</feature>
<name>A0ABM7WVP4_9BACT</name>
<accession>A0ABM7WVP4</accession>
<evidence type="ECO:0000313" key="6">
    <source>
        <dbReference type="EMBL" id="BDG03583.1"/>
    </source>
</evidence>
<reference evidence="7" key="1">
    <citation type="journal article" date="2022" name="Int. J. Syst. Evol. Microbiol.">
        <title>Anaeromyxobacter oryzae sp. nov., Anaeromyxobacter diazotrophicus sp. nov. and Anaeromyxobacter paludicola sp. nov., isolated from paddy soils.</title>
        <authorList>
            <person name="Itoh H."/>
            <person name="Xu Z."/>
            <person name="Mise K."/>
            <person name="Masuda Y."/>
            <person name="Ushijima N."/>
            <person name="Hayakawa C."/>
            <person name="Shiratori Y."/>
            <person name="Senoo K."/>
        </authorList>
    </citation>
    <scope>NUCLEOTIDE SEQUENCE [LARGE SCALE GENOMIC DNA]</scope>
    <source>
        <strain evidence="7">Red232</strain>
    </source>
</reference>
<feature type="transmembrane region" description="Helical" evidence="5">
    <location>
        <begin position="209"/>
        <end position="225"/>
    </location>
</feature>
<comment type="subcellular location">
    <subcellularLocation>
        <location evidence="5">Cell membrane</location>
        <topology evidence="5">Multi-pass membrane protein</topology>
    </subcellularLocation>
    <subcellularLocation>
        <location evidence="1">Membrane</location>
        <topology evidence="1">Multi-pass membrane protein</topology>
    </subcellularLocation>
</comment>
<protein>
    <recommendedName>
        <fullName evidence="5">Sec-independent protein translocase protein TatC</fullName>
    </recommendedName>
</protein>
<dbReference type="Pfam" id="PF00902">
    <property type="entry name" value="TatC"/>
    <property type="match status" value="1"/>
</dbReference>
<sequence>MSATAPKLPAPEPENEVKLTFMEHLRDLRTCLLRSVYGIALGMLAVGWFVPSIVHWLMAPVRNALPEGKQMLVYTSAIEPMMVYIKVALYGGIFVAAPWVLLQLWRFIAPGLYRKEKRIASRFVFFGTLLFYCGAAFCYFLVMPPAFPAMLAFAEDSTLMPMLSLSEQLGLVLAMLLGFGIVFEVPVVIAFLSMIGLVDYRFLAKYRRIAIVVNVTLAAIITPTGDPLNLAMMAVPMIVFYEVGIVLARILGKKRDPTPAVEA</sequence>
<feature type="transmembrane region" description="Helical" evidence="5">
    <location>
        <begin position="169"/>
        <end position="197"/>
    </location>
</feature>
<dbReference type="PRINTS" id="PR01840">
    <property type="entry name" value="TATCFAMILY"/>
</dbReference>
<keyword evidence="7" id="KW-1185">Reference proteome</keyword>
<keyword evidence="5" id="KW-0811">Translocation</keyword>
<keyword evidence="5" id="KW-0653">Protein transport</keyword>
<evidence type="ECO:0000313" key="7">
    <source>
        <dbReference type="Proteomes" id="UP001162891"/>
    </source>
</evidence>
<evidence type="ECO:0000256" key="1">
    <source>
        <dbReference type="ARBA" id="ARBA00004141"/>
    </source>
</evidence>
<dbReference type="InterPro" id="IPR002033">
    <property type="entry name" value="TatC"/>
</dbReference>
<feature type="transmembrane region" description="Helical" evidence="5">
    <location>
        <begin position="231"/>
        <end position="251"/>
    </location>
</feature>
<comment type="similarity">
    <text evidence="5">Belongs to the TatC family.</text>
</comment>
<evidence type="ECO:0000256" key="5">
    <source>
        <dbReference type="HAMAP-Rule" id="MF_00902"/>
    </source>
</evidence>
<gene>
    <name evidence="5 6" type="primary">tatC</name>
    <name evidence="6" type="ORF">AMOR_25790</name>
</gene>
<evidence type="ECO:0000256" key="3">
    <source>
        <dbReference type="ARBA" id="ARBA00022989"/>
    </source>
</evidence>
<keyword evidence="2 5" id="KW-0812">Transmembrane</keyword>
<feature type="transmembrane region" description="Helical" evidence="5">
    <location>
        <begin position="81"/>
        <end position="102"/>
    </location>
</feature>
<organism evidence="6 7">
    <name type="scientific">Anaeromyxobacter oryzae</name>
    <dbReference type="NCBI Taxonomy" id="2918170"/>
    <lineage>
        <taxon>Bacteria</taxon>
        <taxon>Pseudomonadati</taxon>
        <taxon>Myxococcota</taxon>
        <taxon>Myxococcia</taxon>
        <taxon>Myxococcales</taxon>
        <taxon>Cystobacterineae</taxon>
        <taxon>Anaeromyxobacteraceae</taxon>
        <taxon>Anaeromyxobacter</taxon>
    </lineage>
</organism>
<dbReference type="EMBL" id="AP025591">
    <property type="protein sequence ID" value="BDG03583.1"/>
    <property type="molecule type" value="Genomic_DNA"/>
</dbReference>
<keyword evidence="5" id="KW-1003">Cell membrane</keyword>
<proteinExistence type="inferred from homology"/>
<dbReference type="RefSeq" id="WP_248361710.1">
    <property type="nucleotide sequence ID" value="NZ_AP025591.1"/>
</dbReference>
<keyword evidence="4 5" id="KW-0472">Membrane</keyword>
<dbReference type="NCBIfam" id="TIGR00945">
    <property type="entry name" value="tatC"/>
    <property type="match status" value="1"/>
</dbReference>
<comment type="subunit">
    <text evidence="5">Forms a complex with TatA.</text>
</comment>
<feature type="transmembrane region" description="Helical" evidence="5">
    <location>
        <begin position="123"/>
        <end position="142"/>
    </location>
</feature>
<evidence type="ECO:0000256" key="2">
    <source>
        <dbReference type="ARBA" id="ARBA00022692"/>
    </source>
</evidence>
<dbReference type="Proteomes" id="UP001162891">
    <property type="component" value="Chromosome"/>
</dbReference>
<keyword evidence="5" id="KW-0813">Transport</keyword>
<dbReference type="PANTHER" id="PTHR30371">
    <property type="entry name" value="SEC-INDEPENDENT PROTEIN TRANSLOCASE PROTEIN TATC"/>
    <property type="match status" value="1"/>
</dbReference>
<evidence type="ECO:0000256" key="4">
    <source>
        <dbReference type="ARBA" id="ARBA00023136"/>
    </source>
</evidence>
<dbReference type="HAMAP" id="MF_00902">
    <property type="entry name" value="TatC"/>
    <property type="match status" value="1"/>
</dbReference>
<dbReference type="PANTHER" id="PTHR30371:SF0">
    <property type="entry name" value="SEC-INDEPENDENT PROTEIN TRANSLOCASE PROTEIN TATC, CHLOROPLASTIC-RELATED"/>
    <property type="match status" value="1"/>
</dbReference>
<comment type="function">
    <text evidence="5">Part of the twin-arginine translocation (Tat) system that transports large folded proteins containing a characteristic twin-arginine motif in their signal peptide across membranes.</text>
</comment>